<name>A0ABN6WP42_9GAMM</name>
<evidence type="ECO:0000256" key="5">
    <source>
        <dbReference type="ARBA" id="ARBA00023288"/>
    </source>
</evidence>
<keyword evidence="1" id="KW-0732">Signal</keyword>
<keyword evidence="2 6" id="KW-0472">Membrane</keyword>
<evidence type="ECO:0000256" key="1">
    <source>
        <dbReference type="ARBA" id="ARBA00022729"/>
    </source>
</evidence>
<gene>
    <name evidence="6" type="primary">lptE</name>
    <name evidence="7" type="ORF">MACH16_20850</name>
</gene>
<accession>A0ABN6WP42</accession>
<keyword evidence="5" id="KW-0449">Lipoprotein</keyword>
<evidence type="ECO:0000256" key="4">
    <source>
        <dbReference type="ARBA" id="ARBA00023237"/>
    </source>
</evidence>
<organism evidence="7 8">
    <name type="scientific">Marinomonas pontica</name>
    <dbReference type="NCBI Taxonomy" id="264739"/>
    <lineage>
        <taxon>Bacteria</taxon>
        <taxon>Pseudomonadati</taxon>
        <taxon>Pseudomonadota</taxon>
        <taxon>Gammaproteobacteria</taxon>
        <taxon>Oceanospirillales</taxon>
        <taxon>Oceanospirillaceae</taxon>
        <taxon>Marinomonas</taxon>
    </lineage>
</organism>
<dbReference type="Gene3D" id="3.30.160.150">
    <property type="entry name" value="Lipoprotein like domain"/>
    <property type="match status" value="1"/>
</dbReference>
<keyword evidence="8" id="KW-1185">Reference proteome</keyword>
<proteinExistence type="inferred from homology"/>
<evidence type="ECO:0000256" key="2">
    <source>
        <dbReference type="ARBA" id="ARBA00023136"/>
    </source>
</evidence>
<dbReference type="Proteomes" id="UP001307608">
    <property type="component" value="Chromosome"/>
</dbReference>
<evidence type="ECO:0000313" key="8">
    <source>
        <dbReference type="Proteomes" id="UP001307608"/>
    </source>
</evidence>
<sequence length="187" mass="20555">MAKPSLFLFNNTEILDMTAAFTHTTRLFLLLVMTMSMVACGFHLRGEANIPAQLHVLTLTSDSGSDSFDRALRIALSKAGVVVIDKDSANNKVLNLKINAIAVADTQLARDADNDVSQIQRRLSSHYFIRQADGKSLYGPRAISTTKTLTNQNAEESAKLSYNQTHTESMYDDLANQLVSDLSYAPL</sequence>
<dbReference type="EMBL" id="AP027271">
    <property type="protein sequence ID" value="BDX03337.1"/>
    <property type="molecule type" value="Genomic_DNA"/>
</dbReference>
<dbReference type="PANTHER" id="PTHR38098">
    <property type="entry name" value="LPS-ASSEMBLY LIPOPROTEIN LPTE"/>
    <property type="match status" value="1"/>
</dbReference>
<dbReference type="HAMAP" id="MF_01186">
    <property type="entry name" value="LPS_assembly_LptE"/>
    <property type="match status" value="1"/>
</dbReference>
<keyword evidence="3" id="KW-0564">Palmitate</keyword>
<comment type="function">
    <text evidence="6">Together with LptD, is involved in the assembly of lipopolysaccharide (LPS) at the surface of the outer membrane. Required for the proper assembly of LptD. Binds LPS and may serve as the LPS recognition site at the outer membrane.</text>
</comment>
<dbReference type="InterPro" id="IPR007485">
    <property type="entry name" value="LPS_assembly_LptE"/>
</dbReference>
<evidence type="ECO:0000256" key="6">
    <source>
        <dbReference type="HAMAP-Rule" id="MF_01186"/>
    </source>
</evidence>
<dbReference type="PANTHER" id="PTHR38098:SF1">
    <property type="entry name" value="LPS-ASSEMBLY LIPOPROTEIN LPTE"/>
    <property type="match status" value="1"/>
</dbReference>
<keyword evidence="4 6" id="KW-0998">Cell outer membrane</keyword>
<dbReference type="RefSeq" id="WP_338267754.1">
    <property type="nucleotide sequence ID" value="NZ_AP027271.1"/>
</dbReference>
<evidence type="ECO:0000313" key="7">
    <source>
        <dbReference type="EMBL" id="BDX03337.1"/>
    </source>
</evidence>
<comment type="subunit">
    <text evidence="6">Component of the lipopolysaccharide transport and assembly complex. Interacts with LptD.</text>
</comment>
<protein>
    <recommendedName>
        <fullName evidence="6">LPS-assembly lipoprotein LptE</fullName>
    </recommendedName>
</protein>
<evidence type="ECO:0000256" key="3">
    <source>
        <dbReference type="ARBA" id="ARBA00023139"/>
    </source>
</evidence>
<comment type="similarity">
    <text evidence="6">Belongs to the LptE lipoprotein family.</text>
</comment>
<reference evidence="7 8" key="1">
    <citation type="submission" date="2023-01" db="EMBL/GenBank/DDBJ databases">
        <title>Complete genome sequence of Marinomonas pontica strain 200518_36.</title>
        <authorList>
            <person name="Ueki S."/>
            <person name="Gajardo G."/>
            <person name="Maruyama F."/>
        </authorList>
    </citation>
    <scope>NUCLEOTIDE SEQUENCE [LARGE SCALE GENOMIC DNA]</scope>
    <source>
        <strain evidence="7 8">200518_36</strain>
    </source>
</reference>